<keyword evidence="3" id="KW-0964">Secreted</keyword>
<evidence type="ECO:0000313" key="7">
    <source>
        <dbReference type="EMBL" id="JAB57684.1"/>
    </source>
</evidence>
<accession>U5EUS9</accession>
<dbReference type="PANTHER" id="PTHR11857">
    <property type="entry name" value="ODORANT BINDING PROTEIN-RELATED"/>
    <property type="match status" value="1"/>
</dbReference>
<organism evidence="7">
    <name type="scientific">Corethrella appendiculata</name>
    <dbReference type="NCBI Taxonomy" id="1370023"/>
    <lineage>
        <taxon>Eukaryota</taxon>
        <taxon>Metazoa</taxon>
        <taxon>Ecdysozoa</taxon>
        <taxon>Arthropoda</taxon>
        <taxon>Hexapoda</taxon>
        <taxon>Insecta</taxon>
        <taxon>Pterygota</taxon>
        <taxon>Neoptera</taxon>
        <taxon>Endopterygota</taxon>
        <taxon>Diptera</taxon>
        <taxon>Nematocera</taxon>
        <taxon>Culicoidea</taxon>
        <taxon>Chaoboridae</taxon>
        <taxon>Corethrella</taxon>
    </lineage>
</organism>
<protein>
    <submittedName>
        <fullName evidence="7">Proteinral odorant-binding protein 99a obp</fullName>
    </submittedName>
</protein>
<evidence type="ECO:0000256" key="6">
    <source>
        <dbReference type="SAM" id="SignalP"/>
    </source>
</evidence>
<evidence type="ECO:0000256" key="5">
    <source>
        <dbReference type="ARBA" id="ARBA00023157"/>
    </source>
</evidence>
<dbReference type="Gene3D" id="1.10.238.20">
    <property type="entry name" value="Pheromone/general odorant binding protein domain"/>
    <property type="match status" value="1"/>
</dbReference>
<sequence length="137" mass="16058">MKLLLIISLVIAVSSHTVDEIQKARSECYSELEISEDLIQKYKKFEFPDEHKTHCYIRCANLKLHLFDDEHGFKVDEIVNLFESAHAENVQSFKGDVQKCIDDLENHDEDKCTWAYKTYMCFLSHHAALIRKHTVKN</sequence>
<comment type="similarity">
    <text evidence="2">Belongs to the PBP/GOBP family.</text>
</comment>
<name>U5EUS9_9DIPT</name>
<dbReference type="Pfam" id="PF01395">
    <property type="entry name" value="PBP_GOBP"/>
    <property type="match status" value="1"/>
</dbReference>
<dbReference type="GO" id="GO:0005549">
    <property type="term" value="F:odorant binding"/>
    <property type="evidence" value="ECO:0007669"/>
    <property type="project" value="InterPro"/>
</dbReference>
<dbReference type="PANTHER" id="PTHR11857:SF46">
    <property type="entry name" value="GENERAL ODORANT-BINDING PROTEIN 99A-RELATED"/>
    <property type="match status" value="1"/>
</dbReference>
<feature type="chain" id="PRO_5013062426" evidence="6">
    <location>
        <begin position="16"/>
        <end position="137"/>
    </location>
</feature>
<comment type="subcellular location">
    <subcellularLocation>
        <location evidence="1">Secreted</location>
    </subcellularLocation>
</comment>
<evidence type="ECO:0000256" key="2">
    <source>
        <dbReference type="ARBA" id="ARBA00008098"/>
    </source>
</evidence>
<dbReference type="InterPro" id="IPR036728">
    <property type="entry name" value="PBP_GOBP_sf"/>
</dbReference>
<reference evidence="7" key="1">
    <citation type="journal article" date="2014" name="Insect Biochem. Mol. Biol.">
        <title>An insight into the sialome of the frog biting fly, Corethrella appendiculata.</title>
        <authorList>
            <person name="Ribeiro J.M.C."/>
            <person name="Chagas A.C."/>
            <person name="Pham V.M."/>
            <person name="Lounibos L.P."/>
            <person name="Calvo E."/>
        </authorList>
    </citation>
    <scope>NUCLEOTIDE SEQUENCE</scope>
    <source>
        <tissue evidence="7">Salivary glands</tissue>
    </source>
</reference>
<proteinExistence type="evidence at transcript level"/>
<dbReference type="CDD" id="cd23992">
    <property type="entry name" value="PBP_GOBP"/>
    <property type="match status" value="1"/>
</dbReference>
<dbReference type="GO" id="GO:0005615">
    <property type="term" value="C:extracellular space"/>
    <property type="evidence" value="ECO:0007669"/>
    <property type="project" value="TreeGrafter"/>
</dbReference>
<dbReference type="InterPro" id="IPR006170">
    <property type="entry name" value="PBP/GOBP"/>
</dbReference>
<evidence type="ECO:0000256" key="4">
    <source>
        <dbReference type="ARBA" id="ARBA00022729"/>
    </source>
</evidence>
<keyword evidence="4 6" id="KW-0732">Signal</keyword>
<dbReference type="EMBL" id="GANO01002187">
    <property type="protein sequence ID" value="JAB57684.1"/>
    <property type="molecule type" value="mRNA"/>
</dbReference>
<dbReference type="SUPFAM" id="SSF47565">
    <property type="entry name" value="Insect pheromone/odorant-binding proteins"/>
    <property type="match status" value="1"/>
</dbReference>
<evidence type="ECO:0000256" key="3">
    <source>
        <dbReference type="ARBA" id="ARBA00022525"/>
    </source>
</evidence>
<evidence type="ECO:0000256" key="1">
    <source>
        <dbReference type="ARBA" id="ARBA00004613"/>
    </source>
</evidence>
<keyword evidence="5" id="KW-1015">Disulfide bond</keyword>
<dbReference type="AlphaFoldDB" id="U5EUS9"/>
<dbReference type="GO" id="GO:0007608">
    <property type="term" value="P:sensory perception of smell"/>
    <property type="evidence" value="ECO:0007669"/>
    <property type="project" value="TreeGrafter"/>
</dbReference>
<feature type="signal peptide" evidence="6">
    <location>
        <begin position="1"/>
        <end position="15"/>
    </location>
</feature>
<dbReference type="SMART" id="SM00708">
    <property type="entry name" value="PhBP"/>
    <property type="match status" value="1"/>
</dbReference>